<organism evidence="3 4">
    <name type="scientific">Bacteroides thetaiotaomicron</name>
    <dbReference type="NCBI Taxonomy" id="818"/>
    <lineage>
        <taxon>Bacteria</taxon>
        <taxon>Pseudomonadati</taxon>
        <taxon>Bacteroidota</taxon>
        <taxon>Bacteroidia</taxon>
        <taxon>Bacteroidales</taxon>
        <taxon>Bacteroidaceae</taxon>
        <taxon>Bacteroides</taxon>
    </lineage>
</organism>
<gene>
    <name evidence="3" type="ORF">GAN59_10935</name>
</gene>
<dbReference type="EMBL" id="WCRS01000005">
    <property type="protein sequence ID" value="KAB4474865.1"/>
    <property type="molecule type" value="Genomic_DNA"/>
</dbReference>
<feature type="transmembrane region" description="Helical" evidence="2">
    <location>
        <begin position="115"/>
        <end position="135"/>
    </location>
</feature>
<evidence type="ECO:0008006" key="5">
    <source>
        <dbReference type="Google" id="ProtNLM"/>
    </source>
</evidence>
<accession>A0A6I0S9F3</accession>
<keyword evidence="2" id="KW-0472">Membrane</keyword>
<feature type="coiled-coil region" evidence="1">
    <location>
        <begin position="534"/>
        <end position="568"/>
    </location>
</feature>
<proteinExistence type="predicted"/>
<comment type="caution">
    <text evidence="3">The sequence shown here is derived from an EMBL/GenBank/DDBJ whole genome shotgun (WGS) entry which is preliminary data.</text>
</comment>
<reference evidence="3 4" key="1">
    <citation type="journal article" date="2019" name="Nat. Med.">
        <title>A library of human gut bacterial isolates paired with longitudinal multiomics data enables mechanistic microbiome research.</title>
        <authorList>
            <person name="Poyet M."/>
            <person name="Groussin M."/>
            <person name="Gibbons S.M."/>
            <person name="Avila-Pacheco J."/>
            <person name="Jiang X."/>
            <person name="Kearney S.M."/>
            <person name="Perrotta A.R."/>
            <person name="Berdy B."/>
            <person name="Zhao S."/>
            <person name="Lieberman T.D."/>
            <person name="Swanson P.K."/>
            <person name="Smith M."/>
            <person name="Roesemann S."/>
            <person name="Alexander J.E."/>
            <person name="Rich S.A."/>
            <person name="Livny J."/>
            <person name="Vlamakis H."/>
            <person name="Clish C."/>
            <person name="Bullock K."/>
            <person name="Deik A."/>
            <person name="Scott J."/>
            <person name="Pierce K.A."/>
            <person name="Xavier R.J."/>
            <person name="Alm E.J."/>
        </authorList>
    </citation>
    <scope>NUCLEOTIDE SEQUENCE [LARGE SCALE GENOMIC DNA]</scope>
    <source>
        <strain evidence="3 4">BIOML-A156</strain>
    </source>
</reference>
<feature type="transmembrane region" description="Helical" evidence="2">
    <location>
        <begin position="155"/>
        <end position="180"/>
    </location>
</feature>
<evidence type="ECO:0000313" key="3">
    <source>
        <dbReference type="EMBL" id="KAB4474865.1"/>
    </source>
</evidence>
<evidence type="ECO:0000256" key="2">
    <source>
        <dbReference type="SAM" id="Phobius"/>
    </source>
</evidence>
<name>A0A6I0S9F3_BACT4</name>
<keyword evidence="2" id="KW-0812">Transmembrane</keyword>
<keyword evidence="2" id="KW-1133">Transmembrane helix</keyword>
<evidence type="ECO:0000313" key="4">
    <source>
        <dbReference type="Proteomes" id="UP000488521"/>
    </source>
</evidence>
<sequence length="574" mass="65761">MVDSIFLFLANHSLWVTVFICAVQVWFVWQTYKKLQDVKLIFPANVVYIRQGDDLPTILAQDKQGKKVTSLLLKGLIDELNDYIRKNEGTTDFSIIQHKTERIAKSKFEDATATLSFPTYIGLMGTFLGVFVGLYCFNVSDGGDLVNDDKIAKLIHGVLISMSTSLIGLLLMTLSNWYAVCVRKNLNIEKNVFYRFIQNELMPELGTSMVSALSKLRSTITKFEPAFDGVLDRFQTTFDKCTTSFGDAFNANVDIVAKAVFAMGKNIEQINQNVIYQQKLLTVLQSAKMNVTLDKFILASERFDSLAESMSLFNQVKDEIVISTQQLIDTQHRYNASLEIPQSVAERLNEILNRVTTFEESVNQLGEHLGQEQIVGNSVINSINKHMDLIDQKHAIAVNYADIAEEKLKELYTKQTDSISKLNDQYSISISNHADEFERMLKQVQERLDEKWKLFTRSLDDSFNMSEVNTDFDYLKQLDVIEKHLSELKEVVEKKDVSFTGEQRRGLTNDFRRKNAESNMEGTSIDKFQYMERLDSLEKMIAGQKDEINNLNTELEKANESIVHKMKKLFKKKR</sequence>
<feature type="transmembrane region" description="Helical" evidence="2">
    <location>
        <begin position="6"/>
        <end position="29"/>
    </location>
</feature>
<keyword evidence="1" id="KW-0175">Coiled coil</keyword>
<evidence type="ECO:0000256" key="1">
    <source>
        <dbReference type="SAM" id="Coils"/>
    </source>
</evidence>
<dbReference type="AlphaFoldDB" id="A0A6I0S9F3"/>
<dbReference type="RefSeq" id="WP_373252172.1">
    <property type="nucleotide sequence ID" value="NZ_CAXTFL010000029.1"/>
</dbReference>
<dbReference type="Proteomes" id="UP000488521">
    <property type="component" value="Unassembled WGS sequence"/>
</dbReference>
<protein>
    <recommendedName>
        <fullName evidence="5">MotA/TolQ/ExbB proton channel domain-containing protein</fullName>
    </recommendedName>
</protein>